<accession>A0A7S3VER8</accession>
<organism evidence="3">
    <name type="scientific">Chaetoceros debilis</name>
    <dbReference type="NCBI Taxonomy" id="122233"/>
    <lineage>
        <taxon>Eukaryota</taxon>
        <taxon>Sar</taxon>
        <taxon>Stramenopiles</taxon>
        <taxon>Ochrophyta</taxon>
        <taxon>Bacillariophyta</taxon>
        <taxon>Coscinodiscophyceae</taxon>
        <taxon>Chaetocerotophycidae</taxon>
        <taxon>Chaetocerotales</taxon>
        <taxon>Chaetocerotaceae</taxon>
        <taxon>Chaetoceros</taxon>
    </lineage>
</organism>
<reference evidence="3" key="1">
    <citation type="submission" date="2021-01" db="EMBL/GenBank/DDBJ databases">
        <authorList>
            <person name="Corre E."/>
            <person name="Pelletier E."/>
            <person name="Niang G."/>
            <person name="Scheremetjew M."/>
            <person name="Finn R."/>
            <person name="Kale V."/>
            <person name="Holt S."/>
            <person name="Cochrane G."/>
            <person name="Meng A."/>
            <person name="Brown T."/>
            <person name="Cohen L."/>
        </authorList>
    </citation>
    <scope>NUCLEOTIDE SEQUENCE</scope>
    <source>
        <strain evidence="3">MM31A-1</strain>
    </source>
</reference>
<evidence type="ECO:0000256" key="1">
    <source>
        <dbReference type="SAM" id="MobiDB-lite"/>
    </source>
</evidence>
<dbReference type="EMBL" id="HBIO01027767">
    <property type="protein sequence ID" value="CAE0476460.1"/>
    <property type="molecule type" value="Transcribed_RNA"/>
</dbReference>
<proteinExistence type="predicted"/>
<evidence type="ECO:0000313" key="3">
    <source>
        <dbReference type="EMBL" id="CAE0476460.1"/>
    </source>
</evidence>
<feature type="transmembrane region" description="Helical" evidence="2">
    <location>
        <begin position="12"/>
        <end position="30"/>
    </location>
</feature>
<protein>
    <recommendedName>
        <fullName evidence="4">ShKT domain-containing protein</fullName>
    </recommendedName>
</protein>
<keyword evidence="2" id="KW-1133">Transmembrane helix</keyword>
<gene>
    <name evidence="3" type="ORF">CDEB00056_LOCUS21313</name>
</gene>
<dbReference type="AlphaFoldDB" id="A0A7S3VER8"/>
<feature type="region of interest" description="Disordered" evidence="1">
    <location>
        <begin position="307"/>
        <end position="345"/>
    </location>
</feature>
<evidence type="ECO:0000256" key="2">
    <source>
        <dbReference type="SAM" id="Phobius"/>
    </source>
</evidence>
<name>A0A7S3VER8_9STRA</name>
<keyword evidence="2" id="KW-0472">Membrane</keyword>
<sequence>MILAMKTTIRPLALGMASAAAIFLITYVSIQMATNSTSTTSANTSIDNNLPPEASSILLLPTKKAKAGHDILSSTSPACINDSAFFHGSVAKQTCAWIASRQDRVLSFCQSEAVRSNCPQVCGICCVDAPDFKFELNRGGAVLIEKTCLWLKRKEVRQERYCDDEIIKNACPSSCGNTCPNYVPIVKRTNAGPSSTCTDNKYYSMSGGGRKKTCHWMGLDDTRRSVFCQSEEVRNNCPFSCGECCEDDVQYTFTVKRGLQKKCKWLGQKTVRQERYCNVVMDDHGSAVSAGCQAACGTCKSPYDETSDDDCGDTKATKAPGKGGKGIKSPTSQKNIAGKKAPKQGKVKKLLLERSLQNKGPKAKVANIPILPKAEQSLQNKGPKAKAKVMAKAKAKEAGVLKPRHIRLPIVLSFYLKHPVKALPMSQIFHQLVVKALRRRQAIHSQSFSLLISAPLAVMEFPNRII</sequence>
<keyword evidence="2" id="KW-0812">Transmembrane</keyword>
<evidence type="ECO:0008006" key="4">
    <source>
        <dbReference type="Google" id="ProtNLM"/>
    </source>
</evidence>